<proteinExistence type="predicted"/>
<accession>A0ABR2XFZ5</accession>
<keyword evidence="3" id="KW-1185">Reference proteome</keyword>
<evidence type="ECO:0000313" key="2">
    <source>
        <dbReference type="EMBL" id="KAK9772692.1"/>
    </source>
</evidence>
<dbReference type="Proteomes" id="UP001465668">
    <property type="component" value="Unassembled WGS sequence"/>
</dbReference>
<name>A0ABR2XFZ5_9PEZI</name>
<evidence type="ECO:0000313" key="3">
    <source>
        <dbReference type="Proteomes" id="UP001465668"/>
    </source>
</evidence>
<sequence length="317" mass="35253">MLSVCPSILQKSREVMKAMDQKYININVTGALLVFLLASPVLTTPILEPNAAGTPTYAAIKPRRTGDGNNPIDAEFDVTGWPVSAEFNCYVMLCIRGGNRVYQRIEESSERRTHYQRSGAYFTPFHGDHLEQRNAERLDDSTISAEEFPWESLSQGGSGAHLFPTTVAEQQAQGRSLAARYRSTRQATPINRGDWIRISFAGYSGIRRGGYCEALFRNPPDTSICNRNVEEHIGGHPQYKMDDFDQVLGSDYKLHLFNGGSKKRSGEQPESGVPTTRNIVESDLPKEGTNLEERQDLSQYEGSDMCVELADGSNTCD</sequence>
<feature type="compositionally biased region" description="Basic and acidic residues" evidence="1">
    <location>
        <begin position="283"/>
        <end position="296"/>
    </location>
</feature>
<organism evidence="2 3">
    <name type="scientific">Seiridium cardinale</name>
    <dbReference type="NCBI Taxonomy" id="138064"/>
    <lineage>
        <taxon>Eukaryota</taxon>
        <taxon>Fungi</taxon>
        <taxon>Dikarya</taxon>
        <taxon>Ascomycota</taxon>
        <taxon>Pezizomycotina</taxon>
        <taxon>Sordariomycetes</taxon>
        <taxon>Xylariomycetidae</taxon>
        <taxon>Amphisphaeriales</taxon>
        <taxon>Sporocadaceae</taxon>
        <taxon>Seiridium</taxon>
    </lineage>
</organism>
<reference evidence="2 3" key="1">
    <citation type="submission" date="2024-02" db="EMBL/GenBank/DDBJ databases">
        <title>First draft genome assembly of two strains of Seiridium cardinale.</title>
        <authorList>
            <person name="Emiliani G."/>
            <person name="Scali E."/>
        </authorList>
    </citation>
    <scope>NUCLEOTIDE SEQUENCE [LARGE SCALE GENOMIC DNA]</scope>
    <source>
        <strain evidence="2 3">BM-138-000479</strain>
    </source>
</reference>
<protein>
    <submittedName>
        <fullName evidence="2">Uncharacterized protein</fullName>
    </submittedName>
</protein>
<evidence type="ECO:0000256" key="1">
    <source>
        <dbReference type="SAM" id="MobiDB-lite"/>
    </source>
</evidence>
<dbReference type="EMBL" id="JARVKM010000058">
    <property type="protein sequence ID" value="KAK9772692.1"/>
    <property type="molecule type" value="Genomic_DNA"/>
</dbReference>
<comment type="caution">
    <text evidence="2">The sequence shown here is derived from an EMBL/GenBank/DDBJ whole genome shotgun (WGS) entry which is preliminary data.</text>
</comment>
<feature type="region of interest" description="Disordered" evidence="1">
    <location>
        <begin position="258"/>
        <end position="304"/>
    </location>
</feature>
<gene>
    <name evidence="2" type="ORF">SCAR479_10562</name>
</gene>